<dbReference type="AlphaFoldDB" id="A0A6J4T5F9"/>
<gene>
    <name evidence="3" type="ORF">AVDCRST_MAG91-1776</name>
</gene>
<protein>
    <submittedName>
        <fullName evidence="3">Uncharacterized protein</fullName>
    </submittedName>
</protein>
<evidence type="ECO:0000256" key="1">
    <source>
        <dbReference type="SAM" id="MobiDB-lite"/>
    </source>
</evidence>
<organism evidence="3">
    <name type="scientific">uncultured Sphingomonadaceae bacterium</name>
    <dbReference type="NCBI Taxonomy" id="169976"/>
    <lineage>
        <taxon>Bacteria</taxon>
        <taxon>Pseudomonadati</taxon>
        <taxon>Pseudomonadota</taxon>
        <taxon>Alphaproteobacteria</taxon>
        <taxon>Sphingomonadales</taxon>
        <taxon>Sphingomonadaceae</taxon>
        <taxon>environmental samples</taxon>
    </lineage>
</organism>
<evidence type="ECO:0000313" key="3">
    <source>
        <dbReference type="EMBL" id="CAA9513628.1"/>
    </source>
</evidence>
<keyword evidence="2" id="KW-0812">Transmembrane</keyword>
<proteinExistence type="predicted"/>
<dbReference type="EMBL" id="CADCVX010000335">
    <property type="protein sequence ID" value="CAA9513628.1"/>
    <property type="molecule type" value="Genomic_DNA"/>
</dbReference>
<sequence length="80" mass="8873">MLANLGESLFSILGPGGAGSDLDGWEVIAVVAAVAFGFALLYTTQDREPRSARDRDESRTRRQQARDRGEAPPEDHDYWH</sequence>
<keyword evidence="2" id="KW-1133">Transmembrane helix</keyword>
<feature type="transmembrane region" description="Helical" evidence="2">
    <location>
        <begin position="24"/>
        <end position="43"/>
    </location>
</feature>
<feature type="region of interest" description="Disordered" evidence="1">
    <location>
        <begin position="46"/>
        <end position="80"/>
    </location>
</feature>
<accession>A0A6J4T5F9</accession>
<evidence type="ECO:0000256" key="2">
    <source>
        <dbReference type="SAM" id="Phobius"/>
    </source>
</evidence>
<keyword evidence="2" id="KW-0472">Membrane</keyword>
<name>A0A6J4T5F9_9SPHN</name>
<reference evidence="3" key="1">
    <citation type="submission" date="2020-02" db="EMBL/GenBank/DDBJ databases">
        <authorList>
            <person name="Meier V. D."/>
        </authorList>
    </citation>
    <scope>NUCLEOTIDE SEQUENCE</scope>
    <source>
        <strain evidence="3">AVDCRST_MAG91</strain>
    </source>
</reference>